<evidence type="ECO:0000313" key="2">
    <source>
        <dbReference type="Proteomes" id="UP000275356"/>
    </source>
</evidence>
<accession>A0A3N2DDL3</accession>
<gene>
    <name evidence="1" type="ORF">EDD28_2431</name>
</gene>
<dbReference type="AlphaFoldDB" id="A0A3N2DDL3"/>
<reference evidence="1 2" key="1">
    <citation type="submission" date="2018-11" db="EMBL/GenBank/DDBJ databases">
        <title>Sequencing the genomes of 1000 actinobacteria strains.</title>
        <authorList>
            <person name="Klenk H.-P."/>
        </authorList>
    </citation>
    <scope>NUCLEOTIDE SEQUENCE [LARGE SCALE GENOMIC DNA]</scope>
    <source>
        <strain evidence="1 2">DSM 13521</strain>
    </source>
</reference>
<sequence>MTRYWLSTRDGDMIARPDEHTPLGDCWIEVTVSPVASGDVIEEAARALRDEASRVDAILDAAWDDEVFDASIESSHVIDGVPQRVEAAPEVLVRFLAARGYLTGPRTVTAEQRVAYLRDALRSLVEAVEAVGEGRRYWPRDMRIDGTHRRVEDALDVALAALEAVFKPEATPPRTVTITAEQFESAARAHAGLEPGEDWPTNEALGGSPTGVRDDEYRWAIRDNVREIIEALGFTVEEADCG</sequence>
<dbReference type="EMBL" id="RKHQ01000001">
    <property type="protein sequence ID" value="ROR97822.1"/>
    <property type="molecule type" value="Genomic_DNA"/>
</dbReference>
<dbReference type="OrthoDB" id="5150350at2"/>
<comment type="caution">
    <text evidence="1">The sequence shown here is derived from an EMBL/GenBank/DDBJ whole genome shotgun (WGS) entry which is preliminary data.</text>
</comment>
<organism evidence="1 2">
    <name type="scientific">Salana multivorans</name>
    <dbReference type="NCBI Taxonomy" id="120377"/>
    <lineage>
        <taxon>Bacteria</taxon>
        <taxon>Bacillati</taxon>
        <taxon>Actinomycetota</taxon>
        <taxon>Actinomycetes</taxon>
        <taxon>Micrococcales</taxon>
        <taxon>Beutenbergiaceae</taxon>
        <taxon>Salana</taxon>
    </lineage>
</organism>
<keyword evidence="2" id="KW-1185">Reference proteome</keyword>
<proteinExistence type="predicted"/>
<dbReference type="RefSeq" id="WP_123739809.1">
    <property type="nucleotide sequence ID" value="NZ_RKHQ01000001.1"/>
</dbReference>
<name>A0A3N2DDL3_9MICO</name>
<dbReference type="Proteomes" id="UP000275356">
    <property type="component" value="Unassembled WGS sequence"/>
</dbReference>
<evidence type="ECO:0000313" key="1">
    <source>
        <dbReference type="EMBL" id="ROR97822.1"/>
    </source>
</evidence>
<protein>
    <submittedName>
        <fullName evidence="1">Uncharacterized protein</fullName>
    </submittedName>
</protein>